<name>A0A1G1V2H5_9BACT</name>
<feature type="transmembrane region" description="Helical" evidence="1">
    <location>
        <begin position="158"/>
        <end position="185"/>
    </location>
</feature>
<dbReference type="EMBL" id="MHBW01000008">
    <property type="protein sequence ID" value="OGY09556.1"/>
    <property type="molecule type" value="Genomic_DNA"/>
</dbReference>
<dbReference type="STRING" id="1797513.A2782_03360"/>
<feature type="transmembrane region" description="Helical" evidence="1">
    <location>
        <begin position="290"/>
        <end position="312"/>
    </location>
</feature>
<reference evidence="2 3" key="1">
    <citation type="journal article" date="2016" name="Nat. Commun.">
        <title>Thousands of microbial genomes shed light on interconnected biogeochemical processes in an aquifer system.</title>
        <authorList>
            <person name="Anantharaman K."/>
            <person name="Brown C.T."/>
            <person name="Hug L.A."/>
            <person name="Sharon I."/>
            <person name="Castelle C.J."/>
            <person name="Probst A.J."/>
            <person name="Thomas B.C."/>
            <person name="Singh A."/>
            <person name="Wilkins M.J."/>
            <person name="Karaoz U."/>
            <person name="Brodie E.L."/>
            <person name="Williams K.H."/>
            <person name="Hubbard S.S."/>
            <person name="Banfield J.F."/>
        </authorList>
    </citation>
    <scope>NUCLEOTIDE SEQUENCE [LARGE SCALE GENOMIC DNA]</scope>
</reference>
<protein>
    <recommendedName>
        <fullName evidence="4">Membrane protein 6-pyruvoyl-tetrahydropterin synthase-related domain-containing protein</fullName>
    </recommendedName>
</protein>
<proteinExistence type="predicted"/>
<evidence type="ECO:0000256" key="1">
    <source>
        <dbReference type="SAM" id="Phobius"/>
    </source>
</evidence>
<sequence>MPTLLVFRAFFLPGPLAWGDAPFYNQESLNSLFGEPWAWFNQSVAGLGDVNHLYWIYPISLLYGALYKFLGLQSDVLIRLFFYFPAVLGALITPILLARNLKLSKITQVFTGLVYTFNTSFLLIVDGGQVGVALAYGVFPLSLLYLRKLRENPTFPQLYKTLGVFLLLVAADARIAIICFLAFLLWSVTEAVVKLWEPRWSHFKIFLLFCFSVVGLSLYWLYPAAKLLTNIDMGADKPLEFISLLNSIFLFQPHWPANEFGKVFSVPFYFVGIPLLVFGSLLFKKKSNYVFALCVLIFAFLTKGTAAPLGGAYEFFIEHVPLGAAFRDSSKFFVPTVLFSALLVGVFVDNIFLLINRYSKILGKIVISVAFIYLLSLVYPAISGQMNGVLVGRRVADDYKILNDLIRANSGNFRTVWFPENHPWAYGTFKKPAVDARTLVGARPLANLNTGTQDRFNFLHDPKAIDWFKLFGIKYLVFSGDPRKATLTEEEKYDWDNLLNLVDSIEGLKKLDIASNIPVYEVPNIKSHIFATDKIFIVVGGDKNFLPNQPFLFVEDGKWDPKNLEKISPDSANLIFNNSDQKDLALSFLQKYFATPDEKSKWALRASGDYLKYKYELLIHNINFDDFDYGKGIAFSTKTGEKLYFNLSIPADDTYVIARRQMNATGKMEWQVGEPTEYKKGTQNLTVESSGGKQVVNTAAAIPAKEWEEANKLAQAISTKFRVVDLQNFSSPPWIPVNYNYINPTKYSVTLSEKAHWIVFTDSYNPMWKLSTAQEQFASLPAYSAVNTFYVSGANSGTIFFTGQKVVDQGLYISVGTLVILVLGYIWIRLKG</sequence>
<evidence type="ECO:0000313" key="2">
    <source>
        <dbReference type="EMBL" id="OGY09556.1"/>
    </source>
</evidence>
<feature type="transmembrane region" description="Helical" evidence="1">
    <location>
        <begin position="361"/>
        <end position="382"/>
    </location>
</feature>
<accession>A0A1G1V2H5</accession>
<dbReference type="AlphaFoldDB" id="A0A1G1V2H5"/>
<organism evidence="2 3">
    <name type="scientific">Candidatus Blackburnbacteria bacterium RIFCSPHIGHO2_01_FULL_43_15b</name>
    <dbReference type="NCBI Taxonomy" id="1797513"/>
    <lineage>
        <taxon>Bacteria</taxon>
        <taxon>Candidatus Blackburniibacteriota</taxon>
    </lineage>
</organism>
<feature type="transmembrane region" description="Helical" evidence="1">
    <location>
        <begin position="263"/>
        <end position="283"/>
    </location>
</feature>
<feature type="transmembrane region" description="Helical" evidence="1">
    <location>
        <begin position="205"/>
        <end position="222"/>
    </location>
</feature>
<feature type="transmembrane region" description="Helical" evidence="1">
    <location>
        <begin position="332"/>
        <end position="354"/>
    </location>
</feature>
<feature type="transmembrane region" description="Helical" evidence="1">
    <location>
        <begin position="121"/>
        <end position="146"/>
    </location>
</feature>
<dbReference type="Proteomes" id="UP000177967">
    <property type="component" value="Unassembled WGS sequence"/>
</dbReference>
<keyword evidence="1" id="KW-0812">Transmembrane</keyword>
<feature type="transmembrane region" description="Helical" evidence="1">
    <location>
        <begin position="810"/>
        <end position="828"/>
    </location>
</feature>
<gene>
    <name evidence="2" type="ORF">A2782_03360</name>
</gene>
<evidence type="ECO:0008006" key="4">
    <source>
        <dbReference type="Google" id="ProtNLM"/>
    </source>
</evidence>
<keyword evidence="1" id="KW-0472">Membrane</keyword>
<comment type="caution">
    <text evidence="2">The sequence shown here is derived from an EMBL/GenBank/DDBJ whole genome shotgun (WGS) entry which is preliminary data.</text>
</comment>
<keyword evidence="1" id="KW-1133">Transmembrane helix</keyword>
<evidence type="ECO:0000313" key="3">
    <source>
        <dbReference type="Proteomes" id="UP000177967"/>
    </source>
</evidence>
<feature type="transmembrane region" description="Helical" evidence="1">
    <location>
        <begin position="82"/>
        <end position="101"/>
    </location>
</feature>